<dbReference type="Proteomes" id="UP001432046">
    <property type="component" value="Chromosome"/>
</dbReference>
<gene>
    <name evidence="2" type="ORF">WDK88_42065</name>
</gene>
<proteinExistence type="predicted"/>
<accession>A0ABZ2NXH3</accession>
<reference evidence="2" key="1">
    <citation type="journal article" date="2021" name="Int. J. Syst. Evol. Microbiol.">
        <title>Bradyrhizobium septentrionale sp. nov. (sv. septentrionale) and Bradyrhizobium quebecense sp. nov. (sv. septentrionale) associated with legumes native to Canada possess rearranged symbiosis genes and numerous insertion sequences.</title>
        <authorList>
            <person name="Bromfield E.S.P."/>
            <person name="Cloutier S."/>
        </authorList>
    </citation>
    <scope>NUCLEOTIDE SEQUENCE</scope>
    <source>
        <strain evidence="2">5S5</strain>
    </source>
</reference>
<feature type="region of interest" description="Disordered" evidence="1">
    <location>
        <begin position="70"/>
        <end position="93"/>
    </location>
</feature>
<protein>
    <submittedName>
        <fullName evidence="2">Uncharacterized protein</fullName>
    </submittedName>
</protein>
<evidence type="ECO:0000313" key="2">
    <source>
        <dbReference type="EMBL" id="WXC79662.1"/>
    </source>
</evidence>
<dbReference type="EMBL" id="CP147711">
    <property type="protein sequence ID" value="WXC79662.1"/>
    <property type="molecule type" value="Genomic_DNA"/>
</dbReference>
<keyword evidence="3" id="KW-1185">Reference proteome</keyword>
<sequence>MERIHRILIETDCSTPTSPLRHAPPYARAQAREAAVKYLRIDRPRISLRFIRTTNREPRGRSVAISVALQRAPRKQKARSSDRAFHLKPCSAA</sequence>
<reference evidence="2" key="2">
    <citation type="submission" date="2024-03" db="EMBL/GenBank/DDBJ databases">
        <authorList>
            <person name="Bromfield E.S.P."/>
            <person name="Cloutier S."/>
        </authorList>
    </citation>
    <scope>NUCLEOTIDE SEQUENCE</scope>
    <source>
        <strain evidence="2">5S5</strain>
    </source>
</reference>
<evidence type="ECO:0000256" key="1">
    <source>
        <dbReference type="SAM" id="MobiDB-lite"/>
    </source>
</evidence>
<evidence type="ECO:0000313" key="3">
    <source>
        <dbReference type="Proteomes" id="UP001432046"/>
    </source>
</evidence>
<name>A0ABZ2NXH3_9BRAD</name>
<organism evidence="2 3">
    <name type="scientific">Bradyrhizobium septentrionale</name>
    <dbReference type="NCBI Taxonomy" id="1404411"/>
    <lineage>
        <taxon>Bacteria</taxon>
        <taxon>Pseudomonadati</taxon>
        <taxon>Pseudomonadota</taxon>
        <taxon>Alphaproteobacteria</taxon>
        <taxon>Hyphomicrobiales</taxon>
        <taxon>Nitrobacteraceae</taxon>
        <taxon>Bradyrhizobium</taxon>
    </lineage>
</organism>